<keyword evidence="7" id="KW-0966">Cell projection</keyword>
<comment type="subcellular location">
    <subcellularLocation>
        <location evidence="1">Cell membrane</location>
        <topology evidence="1">Multi-pass membrane protein</topology>
    </subcellularLocation>
</comment>
<evidence type="ECO:0000256" key="6">
    <source>
        <dbReference type="ARBA" id="ARBA00023136"/>
    </source>
</evidence>
<proteinExistence type="inferred from homology"/>
<keyword evidence="6" id="KW-0472">Membrane</keyword>
<keyword evidence="4" id="KW-0812">Transmembrane</keyword>
<protein>
    <submittedName>
        <fullName evidence="7">Flagellar biosynthetic protein FliR</fullName>
    </submittedName>
</protein>
<dbReference type="EMBL" id="FOOE01000012">
    <property type="protein sequence ID" value="SFF83282.1"/>
    <property type="molecule type" value="Genomic_DNA"/>
</dbReference>
<evidence type="ECO:0000256" key="4">
    <source>
        <dbReference type="ARBA" id="ARBA00022692"/>
    </source>
</evidence>
<comment type="similarity">
    <text evidence="2">Belongs to the FliR/MopE/SpaR family.</text>
</comment>
<evidence type="ECO:0000313" key="7">
    <source>
        <dbReference type="EMBL" id="SFF83282.1"/>
    </source>
</evidence>
<keyword evidence="5" id="KW-1133">Transmembrane helix</keyword>
<dbReference type="GO" id="GO:0005886">
    <property type="term" value="C:plasma membrane"/>
    <property type="evidence" value="ECO:0007669"/>
    <property type="project" value="UniProtKB-SubCell"/>
</dbReference>
<dbReference type="Pfam" id="PF01311">
    <property type="entry name" value="Bac_export_1"/>
    <property type="match status" value="1"/>
</dbReference>
<keyword evidence="7" id="KW-0282">Flagellum</keyword>
<dbReference type="eggNOG" id="COG1684">
    <property type="taxonomic scope" value="Bacteria"/>
</dbReference>
<dbReference type="RefSeq" id="WP_035771305.1">
    <property type="nucleotide sequence ID" value="NZ_FOOE01000012.1"/>
</dbReference>
<keyword evidence="7" id="KW-0969">Cilium</keyword>
<evidence type="ECO:0000256" key="2">
    <source>
        <dbReference type="ARBA" id="ARBA00009772"/>
    </source>
</evidence>
<evidence type="ECO:0000256" key="1">
    <source>
        <dbReference type="ARBA" id="ARBA00004651"/>
    </source>
</evidence>
<dbReference type="PANTHER" id="PTHR30065">
    <property type="entry name" value="FLAGELLAR BIOSYNTHETIC PROTEIN FLIR"/>
    <property type="match status" value="1"/>
</dbReference>
<dbReference type="GO" id="GO:0006605">
    <property type="term" value="P:protein targeting"/>
    <property type="evidence" value="ECO:0007669"/>
    <property type="project" value="InterPro"/>
</dbReference>
<organism evidence="7 8">
    <name type="scientific">Clostridium cadaveris</name>
    <dbReference type="NCBI Taxonomy" id="1529"/>
    <lineage>
        <taxon>Bacteria</taxon>
        <taxon>Bacillati</taxon>
        <taxon>Bacillota</taxon>
        <taxon>Clostridia</taxon>
        <taxon>Eubacteriales</taxon>
        <taxon>Clostridiaceae</taxon>
        <taxon>Clostridium</taxon>
    </lineage>
</organism>
<dbReference type="InterPro" id="IPR002010">
    <property type="entry name" value="T3SS_IM_R"/>
</dbReference>
<dbReference type="Proteomes" id="UP000182135">
    <property type="component" value="Unassembled WGS sequence"/>
</dbReference>
<evidence type="ECO:0000313" key="8">
    <source>
        <dbReference type="Proteomes" id="UP000182135"/>
    </source>
</evidence>
<accession>A0A1I2LV93</accession>
<gene>
    <name evidence="7" type="ORF">SAMN04487885_1128</name>
</gene>
<keyword evidence="8" id="KW-1185">Reference proteome</keyword>
<sequence length="256" mass="28678">MIYVFFRITAFFLAANVIFPKATPRVFKVSFSILLALLIGINVELDISIANSYELIKYAATETINGLILGYIVSICFYSLKIAGKLIDNQIGLSMASTYDPNTESQATVMENLIYFIGVTVFFSLNAHHILINSIQQSFEIIPMGYSIISYNMSYILKIFIEYFIIGMKVASPIVLILVITDLMTGIISRSISGLNVMIIGMPLKMLIGILFFIGTLPFMINQIHDIFRSLKDVLGGTLVFNDSFIVLLNIFFKIK</sequence>
<dbReference type="PRINTS" id="PR00953">
    <property type="entry name" value="TYPE3IMRPROT"/>
</dbReference>
<dbReference type="OrthoDB" id="9807748at2"/>
<keyword evidence="3" id="KW-1003">Cell membrane</keyword>
<dbReference type="AlphaFoldDB" id="A0A1I2LV93"/>
<reference evidence="7 8" key="1">
    <citation type="submission" date="2016-10" db="EMBL/GenBank/DDBJ databases">
        <authorList>
            <person name="de Groot N.N."/>
        </authorList>
    </citation>
    <scope>NUCLEOTIDE SEQUENCE [LARGE SCALE GENOMIC DNA]</scope>
    <source>
        <strain evidence="7 8">NLAE-zl-G419</strain>
    </source>
</reference>
<name>A0A1I2LV93_9CLOT</name>
<evidence type="ECO:0000256" key="3">
    <source>
        <dbReference type="ARBA" id="ARBA00022475"/>
    </source>
</evidence>
<dbReference type="STRING" id="1529.SAMN04487885_1128"/>
<evidence type="ECO:0000256" key="5">
    <source>
        <dbReference type="ARBA" id="ARBA00022989"/>
    </source>
</evidence>
<dbReference type="PANTHER" id="PTHR30065:SF1">
    <property type="entry name" value="SURFACE PRESENTATION OF ANTIGENS PROTEIN SPAR"/>
    <property type="match status" value="1"/>
</dbReference>